<evidence type="ECO:0000256" key="7">
    <source>
        <dbReference type="ARBA" id="ARBA00012895"/>
    </source>
</evidence>
<dbReference type="InterPro" id="IPR020568">
    <property type="entry name" value="Ribosomal_Su5_D2-typ_SF"/>
</dbReference>
<dbReference type="InterPro" id="IPR013506">
    <property type="entry name" value="Topo_IIA_bsu_dom2"/>
</dbReference>
<keyword evidence="16" id="KW-0539">Nucleus</keyword>
<evidence type="ECO:0000259" key="21">
    <source>
        <dbReference type="PROSITE" id="PS50880"/>
    </source>
</evidence>
<evidence type="ECO:0000256" key="5">
    <source>
        <dbReference type="ARBA" id="ARBA00011080"/>
    </source>
</evidence>
<dbReference type="FunFam" id="3.30.565.10:FF:000092">
    <property type="entry name" value="DNA topoisomerase 2"/>
    <property type="match status" value="1"/>
</dbReference>
<evidence type="ECO:0000256" key="15">
    <source>
        <dbReference type="ARBA" id="ARBA00023235"/>
    </source>
</evidence>
<name>A0A9K3GGM1_9EUKA</name>
<keyword evidence="12" id="KW-0460">Magnesium</keyword>
<evidence type="ECO:0000256" key="4">
    <source>
        <dbReference type="ARBA" id="ARBA00004123"/>
    </source>
</evidence>
<organism evidence="23 24">
    <name type="scientific">Kipferlia bialata</name>
    <dbReference type="NCBI Taxonomy" id="797122"/>
    <lineage>
        <taxon>Eukaryota</taxon>
        <taxon>Metamonada</taxon>
        <taxon>Carpediemonas-like organisms</taxon>
        <taxon>Kipferlia</taxon>
    </lineage>
</organism>
<evidence type="ECO:0000256" key="19">
    <source>
        <dbReference type="RuleBase" id="RU362094"/>
    </source>
</evidence>
<dbReference type="EC" id="5.6.2.2" evidence="7 19"/>
<gene>
    <name evidence="23" type="ORF">KIPB_002421</name>
</gene>
<dbReference type="AlphaFoldDB" id="A0A9K3GGM1"/>
<dbReference type="InterPro" id="IPR013760">
    <property type="entry name" value="Topo_IIA-like_dom_sf"/>
</dbReference>
<keyword evidence="9" id="KW-0479">Metal-binding</keyword>
<dbReference type="GO" id="GO:0005634">
    <property type="term" value="C:nucleus"/>
    <property type="evidence" value="ECO:0007669"/>
    <property type="project" value="UniProtKB-SubCell"/>
</dbReference>
<dbReference type="SMART" id="SM00434">
    <property type="entry name" value="TOP4c"/>
    <property type="match status" value="1"/>
</dbReference>
<dbReference type="Pfam" id="PF00521">
    <property type="entry name" value="DNA_topoisoIV"/>
    <property type="match status" value="1"/>
</dbReference>
<comment type="similarity">
    <text evidence="5 19">Belongs to the type II topoisomerase family.</text>
</comment>
<accession>A0A9K3GGM1</accession>
<dbReference type="CDD" id="cd03365">
    <property type="entry name" value="TOPRIM_TopoIIA"/>
    <property type="match status" value="1"/>
</dbReference>
<dbReference type="PANTHER" id="PTHR10169:SF38">
    <property type="entry name" value="DNA TOPOISOMERASE 2"/>
    <property type="match status" value="1"/>
</dbReference>
<dbReference type="InterPro" id="IPR006171">
    <property type="entry name" value="TOPRIM_dom"/>
</dbReference>
<dbReference type="GO" id="GO:0046872">
    <property type="term" value="F:metal ion binding"/>
    <property type="evidence" value="ECO:0007669"/>
    <property type="project" value="UniProtKB-KW"/>
</dbReference>
<comment type="caution">
    <text evidence="23">The sequence shown here is derived from an EMBL/GenBank/DDBJ whole genome shotgun (WGS) entry which is preliminary data.</text>
</comment>
<dbReference type="Gene3D" id="3.30.1490.30">
    <property type="match status" value="1"/>
</dbReference>
<dbReference type="InterPro" id="IPR002205">
    <property type="entry name" value="Topo_IIA_dom_A"/>
</dbReference>
<dbReference type="InterPro" id="IPR001241">
    <property type="entry name" value="Topo_IIA"/>
</dbReference>
<reference evidence="23 24" key="1">
    <citation type="journal article" date="2018" name="PLoS ONE">
        <title>The draft genome of Kipferlia bialata reveals reductive genome evolution in fornicate parasites.</title>
        <authorList>
            <person name="Tanifuji G."/>
            <person name="Takabayashi S."/>
            <person name="Kume K."/>
            <person name="Takagi M."/>
            <person name="Nakayama T."/>
            <person name="Kamikawa R."/>
            <person name="Inagaki Y."/>
            <person name="Hashimoto T."/>
        </authorList>
    </citation>
    <scope>NUCLEOTIDE SEQUENCE [LARGE SCALE GENOMIC DNA]</scope>
    <source>
        <strain evidence="23">NY0173</strain>
    </source>
</reference>
<dbReference type="Gene3D" id="3.30.230.10">
    <property type="match status" value="1"/>
</dbReference>
<dbReference type="GO" id="GO:0003918">
    <property type="term" value="F:DNA topoisomerase type II (double strand cut, ATP-hydrolyzing) activity"/>
    <property type="evidence" value="ECO:0007669"/>
    <property type="project" value="UniProtKB-UniRule"/>
</dbReference>
<keyword evidence="10 19" id="KW-0547">Nucleotide-binding</keyword>
<dbReference type="PANTHER" id="PTHR10169">
    <property type="entry name" value="DNA TOPOISOMERASE/GYRASE"/>
    <property type="match status" value="1"/>
</dbReference>
<comment type="subcellular location">
    <subcellularLocation>
        <location evidence="4">Nucleus</location>
    </subcellularLocation>
</comment>
<evidence type="ECO:0000256" key="8">
    <source>
        <dbReference type="ARBA" id="ARBA00019635"/>
    </source>
</evidence>
<dbReference type="InterPro" id="IPR036890">
    <property type="entry name" value="HATPase_C_sf"/>
</dbReference>
<evidence type="ECO:0000256" key="11">
    <source>
        <dbReference type="ARBA" id="ARBA00022840"/>
    </source>
</evidence>
<evidence type="ECO:0000256" key="1">
    <source>
        <dbReference type="ARBA" id="ARBA00000185"/>
    </source>
</evidence>
<protein>
    <recommendedName>
        <fullName evidence="8 19">DNA topoisomerase 2</fullName>
        <ecNumber evidence="7 19">5.6.2.2</ecNumber>
    </recommendedName>
</protein>
<dbReference type="GO" id="GO:0000712">
    <property type="term" value="P:resolution of meiotic recombination intermediates"/>
    <property type="evidence" value="ECO:0007669"/>
    <property type="project" value="TreeGrafter"/>
</dbReference>
<dbReference type="SUPFAM" id="SSF54211">
    <property type="entry name" value="Ribosomal protein S5 domain 2-like"/>
    <property type="match status" value="1"/>
</dbReference>
<keyword evidence="15 18" id="KW-0413">Isomerase</keyword>
<dbReference type="OrthoDB" id="276498at2759"/>
<dbReference type="Gene3D" id="3.30.565.10">
    <property type="entry name" value="Histidine kinase-like ATPase, C-terminal domain"/>
    <property type="match status" value="1"/>
</dbReference>
<dbReference type="InterPro" id="IPR014721">
    <property type="entry name" value="Ribsml_uS5_D2-typ_fold_subgr"/>
</dbReference>
<dbReference type="SUPFAM" id="SSF55874">
    <property type="entry name" value="ATPase domain of HSP90 chaperone/DNA topoisomerase II/histidine kinase"/>
    <property type="match status" value="1"/>
</dbReference>
<proteinExistence type="inferred from homology"/>
<comment type="function">
    <text evidence="17 19">Control of topological states of DNA by transient breakage and subsequent rejoining of DNA strands. Topoisomerase II makes double-strand breaks.</text>
</comment>
<evidence type="ECO:0000256" key="17">
    <source>
        <dbReference type="ARBA" id="ARBA00053943"/>
    </source>
</evidence>
<dbReference type="SMART" id="SM00433">
    <property type="entry name" value="TOP2c"/>
    <property type="match status" value="1"/>
</dbReference>
<feature type="region of interest" description="Disordered" evidence="20">
    <location>
        <begin position="257"/>
        <end position="276"/>
    </location>
</feature>
<dbReference type="InterPro" id="IPR013758">
    <property type="entry name" value="Topo_IIA_A/C_ab"/>
</dbReference>
<evidence type="ECO:0000256" key="3">
    <source>
        <dbReference type="ARBA" id="ARBA00001946"/>
    </source>
</evidence>
<keyword evidence="14 18" id="KW-0238">DNA-binding</keyword>
<comment type="catalytic activity">
    <reaction evidence="1 18 19">
        <text>ATP-dependent breakage, passage and rejoining of double-stranded DNA.</text>
        <dbReference type="EC" id="5.6.2.2"/>
    </reaction>
</comment>
<feature type="active site" description="O-(5'-phospho-DNA)-tyrosine intermediate" evidence="18">
    <location>
        <position position="823"/>
    </location>
</feature>
<dbReference type="FunFam" id="3.40.50.670:FF:000001">
    <property type="entry name" value="DNA topoisomerase 2"/>
    <property type="match status" value="1"/>
</dbReference>
<feature type="compositionally biased region" description="Acidic residues" evidence="20">
    <location>
        <begin position="257"/>
        <end position="266"/>
    </location>
</feature>
<comment type="subunit">
    <text evidence="6 19">Homodimer.</text>
</comment>
<evidence type="ECO:0000256" key="20">
    <source>
        <dbReference type="SAM" id="MobiDB-lite"/>
    </source>
</evidence>
<dbReference type="Pfam" id="PF02518">
    <property type="entry name" value="HATPase_c"/>
    <property type="match status" value="1"/>
</dbReference>
<evidence type="ECO:0000256" key="13">
    <source>
        <dbReference type="ARBA" id="ARBA00023029"/>
    </source>
</evidence>
<keyword evidence="13 18" id="KW-0799">Topoisomerase</keyword>
<dbReference type="Proteomes" id="UP000265618">
    <property type="component" value="Unassembled WGS sequence"/>
</dbReference>
<evidence type="ECO:0000256" key="9">
    <source>
        <dbReference type="ARBA" id="ARBA00022723"/>
    </source>
</evidence>
<dbReference type="PRINTS" id="PR00418">
    <property type="entry name" value="TPI2FAMILY"/>
</dbReference>
<dbReference type="FunFam" id="3.90.199.10:FF:000002">
    <property type="entry name" value="DNA topoisomerase 2"/>
    <property type="match status" value="1"/>
</dbReference>
<dbReference type="GO" id="GO:0003677">
    <property type="term" value="F:DNA binding"/>
    <property type="evidence" value="ECO:0007669"/>
    <property type="project" value="UniProtKB-UniRule"/>
</dbReference>
<dbReference type="Gene3D" id="3.40.50.670">
    <property type="match status" value="1"/>
</dbReference>
<evidence type="ECO:0000256" key="14">
    <source>
        <dbReference type="ARBA" id="ARBA00023125"/>
    </source>
</evidence>
<evidence type="ECO:0000259" key="22">
    <source>
        <dbReference type="PROSITE" id="PS52040"/>
    </source>
</evidence>
<evidence type="ECO:0000256" key="2">
    <source>
        <dbReference type="ARBA" id="ARBA00001913"/>
    </source>
</evidence>
<evidence type="ECO:0000313" key="23">
    <source>
        <dbReference type="EMBL" id="GIQ81461.1"/>
    </source>
</evidence>
<dbReference type="EMBL" id="BDIP01000400">
    <property type="protein sequence ID" value="GIQ81461.1"/>
    <property type="molecule type" value="Genomic_DNA"/>
</dbReference>
<dbReference type="GO" id="GO:0006265">
    <property type="term" value="P:DNA topological change"/>
    <property type="evidence" value="ECO:0007669"/>
    <property type="project" value="UniProtKB-UniRule"/>
</dbReference>
<dbReference type="InterPro" id="IPR018522">
    <property type="entry name" value="TopoIIA_CS"/>
</dbReference>
<evidence type="ECO:0000313" key="24">
    <source>
        <dbReference type="Proteomes" id="UP000265618"/>
    </source>
</evidence>
<dbReference type="Gene3D" id="3.90.199.10">
    <property type="entry name" value="Topoisomerase II, domain 5"/>
    <property type="match status" value="1"/>
</dbReference>
<comment type="cofactor">
    <cofactor evidence="2">
        <name>Ca(2+)</name>
        <dbReference type="ChEBI" id="CHEBI:29108"/>
    </cofactor>
</comment>
<keyword evidence="24" id="KW-1185">Reference proteome</keyword>
<feature type="domain" description="Toprim" evidence="21">
    <location>
        <begin position="457"/>
        <end position="574"/>
    </location>
</feature>
<dbReference type="InterPro" id="IPR031660">
    <property type="entry name" value="TOPRIM_C"/>
</dbReference>
<feature type="domain" description="Topo IIA-type catalytic" evidence="22">
    <location>
        <begin position="725"/>
        <end position="940"/>
    </location>
</feature>
<evidence type="ECO:0000256" key="18">
    <source>
        <dbReference type="PROSITE-ProRule" id="PRU01384"/>
    </source>
</evidence>
<evidence type="ECO:0000256" key="6">
    <source>
        <dbReference type="ARBA" id="ARBA00011738"/>
    </source>
</evidence>
<sequence length="940" mass="104996">MLLTHREHALKRPDTYIDSVEIRTQLAWVWENDTLVHRETSFVPGLVKLFDEVIVNASDHRQNHIKEVKHIQVHLDQATGRISVKNDGPGIRIEMHKASGLMLPQLIFGELRTSSNYDDTDERVTGGRNGYGAKLANIFSREFTVETVDGNKSKRYTQVWTNNMKDCAPATIEKVSKSTKPYTKISFIPDYRYFKLSGLDNDHMAMMAKRTLDIAGCNDKLKVSLNGVPFGVDGFEDYVKMFFRSAFPDLCHVDEDPEEDSDVIDEDSTKKKKKKPAKKAPEDKYIAYAKVSDRFEVAVTQTPSGAFEQISFVNSINTYAGGSHVDCVADQLMKPIQDEVMKKSKLGKDEKPPSKGQVKSRIWLFVRSLVINPSFNSQAKSVLGTTSSSFAMDCQIAPAFLKKIVKLPLLADIVDLAIVNRSKELKKSDGTKKARVRGIPKLDDANHAGQGKKAQQCTLILTEGDSAKTLAVAGLEIVGRDKYGVFPLRGKMLNVRGAKAKQIAENTEISYIKQIMGLKQGVDYSDDANFARLRYGHIMIMVDQDHDGSHIKGLVINFIHRFWPTLLKRRGFLVEFITPIVVAKRGTGRNQRSDTFYTIPEYEAWRDALSQTDKRGLAVRYYKTDKRGLAVRYYKGLGTSTPAEGRAYFRALTSNKKLFKFDHQTDRSIELAFAKGVGAAAARKGWLANTDPNVYLDQSAKQISYSDFVNKELVLFSIADNLRSIPNIMDGLKTGQRKIIFCCFKRNLTTSIKVAQFSGIKVAQFSGYVSEHASYHHGEQSLGGAIVGMAQTFVGSNNLNLLVPDGQFGTRLHGGKDAASPRYIHTRLNPLTRLVFPAADDPLLHYLNDDGQSIEPEYYMPIIPMVLANGADGIGTGYATSIPTYDVSDLIRAVRRRLLGRSTVEEATDMHPSWNKWTGVSTAKRNKKGQVSGFYVKCLI</sequence>
<dbReference type="InterPro" id="IPR001154">
    <property type="entry name" value="TopoII_euk"/>
</dbReference>
<dbReference type="SUPFAM" id="SSF56719">
    <property type="entry name" value="Type II DNA topoisomerase"/>
    <property type="match status" value="1"/>
</dbReference>
<dbReference type="InterPro" id="IPR034157">
    <property type="entry name" value="TOPRIM_TopoII"/>
</dbReference>
<dbReference type="GO" id="GO:0005524">
    <property type="term" value="F:ATP binding"/>
    <property type="evidence" value="ECO:0007669"/>
    <property type="project" value="UniProtKB-UniRule"/>
</dbReference>
<dbReference type="PROSITE" id="PS50880">
    <property type="entry name" value="TOPRIM"/>
    <property type="match status" value="1"/>
</dbReference>
<dbReference type="PRINTS" id="PR01158">
    <property type="entry name" value="TOPISMRASEII"/>
</dbReference>
<dbReference type="InterPro" id="IPR003594">
    <property type="entry name" value="HATPase_dom"/>
</dbReference>
<dbReference type="PROSITE" id="PS00177">
    <property type="entry name" value="TOPOISOMERASE_II"/>
    <property type="match status" value="1"/>
</dbReference>
<comment type="cofactor">
    <cofactor evidence="3">
        <name>Mg(2+)</name>
        <dbReference type="ChEBI" id="CHEBI:18420"/>
    </cofactor>
</comment>
<dbReference type="InterPro" id="IPR013759">
    <property type="entry name" value="Topo_IIA_B_C"/>
</dbReference>
<evidence type="ECO:0000256" key="10">
    <source>
        <dbReference type="ARBA" id="ARBA00022741"/>
    </source>
</evidence>
<evidence type="ECO:0000256" key="12">
    <source>
        <dbReference type="ARBA" id="ARBA00022842"/>
    </source>
</evidence>
<dbReference type="Pfam" id="PF00204">
    <property type="entry name" value="DNA_gyraseB"/>
    <property type="match status" value="1"/>
</dbReference>
<keyword evidence="11 19" id="KW-0067">ATP-binding</keyword>
<dbReference type="InterPro" id="IPR050634">
    <property type="entry name" value="DNA_Topoisomerase_II"/>
</dbReference>
<evidence type="ECO:0000256" key="16">
    <source>
        <dbReference type="ARBA" id="ARBA00023242"/>
    </source>
</evidence>
<dbReference type="GO" id="GO:0000819">
    <property type="term" value="P:sister chromatid segregation"/>
    <property type="evidence" value="ECO:0007669"/>
    <property type="project" value="TreeGrafter"/>
</dbReference>
<dbReference type="Pfam" id="PF16898">
    <property type="entry name" value="TOPRIM_C"/>
    <property type="match status" value="1"/>
</dbReference>
<dbReference type="PROSITE" id="PS52040">
    <property type="entry name" value="TOPO_IIA"/>
    <property type="match status" value="1"/>
</dbReference>